<keyword evidence="2" id="KW-0167">Capsid protein</keyword>
<evidence type="ECO:0000259" key="1">
    <source>
        <dbReference type="Pfam" id="PF01636"/>
    </source>
</evidence>
<sequence length="355" mass="42488">MSSTTNASNFQLLSEENVALNVLNHYNLENSIVAQIKFKNTDKQRAVYKVSHGSKNYCLKKVYFPEEELLFVYSAIEWMHRYNIKVPRILPTLENNRFVNYENMLFILTPWIEGCKCDYDNPIHVSKSTKNLSLMHYHSSKFFPIMGSNNRKKFDNVYDTTEKRFNQLLKCSNLAFKYKDKFSKCFLNHFDSNLNTAKTILALSCTINHNNLQKNLCHLDYVNKNIIFDKDNNVWVIDFDKCRIDYRVHDIGYFMRRYLRRDKTNWDLKKAIECIEIYESTNPLNLDEHKYILCYIGFPQKFWKISRDYYRNIKRCNKNSFLKVLTSSIEKEKGQDDFVIDFIKYIENKFNTKLL</sequence>
<dbReference type="Gene3D" id="3.30.200.20">
    <property type="entry name" value="Phosphorylase Kinase, domain 1"/>
    <property type="match status" value="1"/>
</dbReference>
<dbReference type="InterPro" id="IPR047175">
    <property type="entry name" value="CotS-like"/>
</dbReference>
<dbReference type="SUPFAM" id="SSF56112">
    <property type="entry name" value="Protein kinase-like (PK-like)"/>
    <property type="match status" value="1"/>
</dbReference>
<dbReference type="Proteomes" id="UP000250223">
    <property type="component" value="Unassembled WGS sequence"/>
</dbReference>
<dbReference type="InterPro" id="IPR011009">
    <property type="entry name" value="Kinase-like_dom_sf"/>
</dbReference>
<name>A0A2X2WCX3_CLOCO</name>
<proteinExistence type="predicted"/>
<dbReference type="InterPro" id="IPR014255">
    <property type="entry name" value="Spore_coat_CotS"/>
</dbReference>
<dbReference type="Pfam" id="PF01636">
    <property type="entry name" value="APH"/>
    <property type="match status" value="1"/>
</dbReference>
<dbReference type="PANTHER" id="PTHR39179">
    <property type="entry name" value="SPORE COAT PROTEIN I"/>
    <property type="match status" value="1"/>
</dbReference>
<evidence type="ECO:0000313" key="3">
    <source>
        <dbReference type="Proteomes" id="UP000250223"/>
    </source>
</evidence>
<dbReference type="RefSeq" id="WP_111921279.1">
    <property type="nucleotide sequence ID" value="NZ_JAHLNT010000001.1"/>
</dbReference>
<dbReference type="InterPro" id="IPR002575">
    <property type="entry name" value="Aminoglycoside_PTrfase"/>
</dbReference>
<protein>
    <submittedName>
        <fullName evidence="2">Spore coat protein S</fullName>
    </submittedName>
</protein>
<dbReference type="AlphaFoldDB" id="A0A2X2WCX3"/>
<dbReference type="Gene3D" id="3.90.1200.10">
    <property type="match status" value="1"/>
</dbReference>
<dbReference type="EMBL" id="UAWC01000002">
    <property type="protein sequence ID" value="SQB33895.1"/>
    <property type="molecule type" value="Genomic_DNA"/>
</dbReference>
<accession>A0A2X2WCX3</accession>
<dbReference type="GO" id="GO:0042601">
    <property type="term" value="C:endospore-forming forespore"/>
    <property type="evidence" value="ECO:0007669"/>
    <property type="project" value="TreeGrafter"/>
</dbReference>
<dbReference type="NCBIfam" id="TIGR02906">
    <property type="entry name" value="spore_CotS"/>
    <property type="match status" value="1"/>
</dbReference>
<keyword evidence="2" id="KW-0946">Virion</keyword>
<gene>
    <name evidence="2" type="primary">cotI_2</name>
    <name evidence="2" type="ORF">NCTC13028_00772</name>
</gene>
<evidence type="ECO:0000313" key="2">
    <source>
        <dbReference type="EMBL" id="SQB33895.1"/>
    </source>
</evidence>
<reference evidence="2 3" key="1">
    <citation type="submission" date="2018-06" db="EMBL/GenBank/DDBJ databases">
        <authorList>
            <consortium name="Pathogen Informatics"/>
            <person name="Doyle S."/>
        </authorList>
    </citation>
    <scope>NUCLEOTIDE SEQUENCE [LARGE SCALE GENOMIC DNA]</scope>
    <source>
        <strain evidence="2 3">NCTC13028</strain>
    </source>
</reference>
<feature type="domain" description="Aminoglycoside phosphotransferase" evidence="1">
    <location>
        <begin position="47"/>
        <end position="262"/>
    </location>
</feature>
<dbReference type="PANTHER" id="PTHR39179:SF1">
    <property type="entry name" value="SPORE COAT PROTEIN I"/>
    <property type="match status" value="1"/>
</dbReference>
<organism evidence="2 3">
    <name type="scientific">Clostridium cochlearium</name>
    <dbReference type="NCBI Taxonomy" id="1494"/>
    <lineage>
        <taxon>Bacteria</taxon>
        <taxon>Bacillati</taxon>
        <taxon>Bacillota</taxon>
        <taxon>Clostridia</taxon>
        <taxon>Eubacteriales</taxon>
        <taxon>Clostridiaceae</taxon>
        <taxon>Clostridium</taxon>
    </lineage>
</organism>